<protein>
    <submittedName>
        <fullName evidence="6">Uncharacterized protein</fullName>
    </submittedName>
</protein>
<evidence type="ECO:0000256" key="4">
    <source>
        <dbReference type="ARBA" id="ARBA00023069"/>
    </source>
</evidence>
<dbReference type="GO" id="GO:0005930">
    <property type="term" value="C:axoneme"/>
    <property type="evidence" value="ECO:0007669"/>
    <property type="project" value="TreeGrafter"/>
</dbReference>
<keyword evidence="3" id="KW-0677">Repeat</keyword>
<evidence type="ECO:0000313" key="7">
    <source>
        <dbReference type="Proteomes" id="UP000791440"/>
    </source>
</evidence>
<keyword evidence="2" id="KW-0853">WD repeat</keyword>
<keyword evidence="7" id="KW-1185">Reference proteome</keyword>
<comment type="subcellular location">
    <subcellularLocation>
        <location evidence="1">Cell projection</location>
        <location evidence="1">Cilium</location>
    </subcellularLocation>
</comment>
<dbReference type="PANTHER" id="PTHR15722">
    <property type="entry name" value="IFT140/172-RELATED"/>
    <property type="match status" value="1"/>
</dbReference>
<evidence type="ECO:0000256" key="1">
    <source>
        <dbReference type="ARBA" id="ARBA00004138"/>
    </source>
</evidence>
<dbReference type="AlphaFoldDB" id="A0A921YMY4"/>
<dbReference type="SMART" id="SM00320">
    <property type="entry name" value="WD40"/>
    <property type="match status" value="4"/>
</dbReference>
<dbReference type="GO" id="GO:0036064">
    <property type="term" value="C:ciliary basal body"/>
    <property type="evidence" value="ECO:0007669"/>
    <property type="project" value="TreeGrafter"/>
</dbReference>
<dbReference type="Proteomes" id="UP000791440">
    <property type="component" value="Unassembled WGS sequence"/>
</dbReference>
<comment type="caution">
    <text evidence="6">The sequence shown here is derived from an EMBL/GenBank/DDBJ whole genome shotgun (WGS) entry which is preliminary data.</text>
</comment>
<proteinExistence type="predicted"/>
<gene>
    <name evidence="6" type="ORF">O3G_MSEX002174</name>
</gene>
<dbReference type="EMBL" id="JH668291">
    <property type="protein sequence ID" value="KAG6442224.1"/>
    <property type="molecule type" value="Genomic_DNA"/>
</dbReference>
<reference evidence="6" key="1">
    <citation type="journal article" date="2016" name="Insect Biochem. Mol. Biol.">
        <title>Multifaceted biological insights from a draft genome sequence of the tobacco hornworm moth, Manduca sexta.</title>
        <authorList>
            <person name="Kanost M.R."/>
            <person name="Arrese E.L."/>
            <person name="Cao X."/>
            <person name="Chen Y.R."/>
            <person name="Chellapilla S."/>
            <person name="Goldsmith M.R."/>
            <person name="Grosse-Wilde E."/>
            <person name="Heckel D.G."/>
            <person name="Herndon N."/>
            <person name="Jiang H."/>
            <person name="Papanicolaou A."/>
            <person name="Qu J."/>
            <person name="Soulages J.L."/>
            <person name="Vogel H."/>
            <person name="Walters J."/>
            <person name="Waterhouse R.M."/>
            <person name="Ahn S.J."/>
            <person name="Almeida F.C."/>
            <person name="An C."/>
            <person name="Aqrawi P."/>
            <person name="Bretschneider A."/>
            <person name="Bryant W.B."/>
            <person name="Bucks S."/>
            <person name="Chao H."/>
            <person name="Chevignon G."/>
            <person name="Christen J.M."/>
            <person name="Clarke D.F."/>
            <person name="Dittmer N.T."/>
            <person name="Ferguson L.C.F."/>
            <person name="Garavelou S."/>
            <person name="Gordon K.H.J."/>
            <person name="Gunaratna R.T."/>
            <person name="Han Y."/>
            <person name="Hauser F."/>
            <person name="He Y."/>
            <person name="Heidel-Fischer H."/>
            <person name="Hirsh A."/>
            <person name="Hu Y."/>
            <person name="Jiang H."/>
            <person name="Kalra D."/>
            <person name="Klinner C."/>
            <person name="Konig C."/>
            <person name="Kovar C."/>
            <person name="Kroll A.R."/>
            <person name="Kuwar S.S."/>
            <person name="Lee S.L."/>
            <person name="Lehman R."/>
            <person name="Li K."/>
            <person name="Li Z."/>
            <person name="Liang H."/>
            <person name="Lovelace S."/>
            <person name="Lu Z."/>
            <person name="Mansfield J.H."/>
            <person name="McCulloch K.J."/>
            <person name="Mathew T."/>
            <person name="Morton B."/>
            <person name="Muzny D.M."/>
            <person name="Neunemann D."/>
            <person name="Ongeri F."/>
            <person name="Pauchet Y."/>
            <person name="Pu L.L."/>
            <person name="Pyrousis I."/>
            <person name="Rao X.J."/>
            <person name="Redding A."/>
            <person name="Roesel C."/>
            <person name="Sanchez-Gracia A."/>
            <person name="Schaack S."/>
            <person name="Shukla A."/>
            <person name="Tetreau G."/>
            <person name="Wang Y."/>
            <person name="Xiong G.H."/>
            <person name="Traut W."/>
            <person name="Walsh T.K."/>
            <person name="Worley K.C."/>
            <person name="Wu D."/>
            <person name="Wu W."/>
            <person name="Wu Y.Q."/>
            <person name="Zhang X."/>
            <person name="Zou Z."/>
            <person name="Zucker H."/>
            <person name="Briscoe A.D."/>
            <person name="Burmester T."/>
            <person name="Clem R.J."/>
            <person name="Feyereisen R."/>
            <person name="Grimmelikhuijzen C.J.P."/>
            <person name="Hamodrakas S.J."/>
            <person name="Hansson B.S."/>
            <person name="Huguet E."/>
            <person name="Jermiin L.S."/>
            <person name="Lan Q."/>
            <person name="Lehman H.K."/>
            <person name="Lorenzen M."/>
            <person name="Merzendorfer H."/>
            <person name="Michalopoulos I."/>
            <person name="Morton D.B."/>
            <person name="Muthukrishnan S."/>
            <person name="Oakeshott J.G."/>
            <person name="Palmer W."/>
            <person name="Park Y."/>
            <person name="Passarelli A.L."/>
            <person name="Rozas J."/>
            <person name="Schwartz L.M."/>
            <person name="Smith W."/>
            <person name="Southgate A."/>
            <person name="Vilcinskas A."/>
            <person name="Vogt R."/>
            <person name="Wang P."/>
            <person name="Werren J."/>
            <person name="Yu X.Q."/>
            <person name="Zhou J.J."/>
            <person name="Brown S.J."/>
            <person name="Scherer S.E."/>
            <person name="Richards S."/>
            <person name="Blissard G.W."/>
        </authorList>
    </citation>
    <scope>NUCLEOTIDE SEQUENCE</scope>
</reference>
<evidence type="ECO:0000256" key="2">
    <source>
        <dbReference type="ARBA" id="ARBA00022574"/>
    </source>
</evidence>
<keyword evidence="5" id="KW-0966">Cell projection</keyword>
<sequence length="744" mass="81078">MRLKYSKTLLEAQDFESPIADICWSPNNVKLAVATCERVVLLFDRDGQRRDKFSTKPADASAGKKSYVITALSFSENSELLGVAQSDNMVFVYRVGADWSGKKVICNKFPLTGVPMRLLPAESGFFTGTSDGKIRSLDCKSNKSSSIWSAGACCVSLARAEGSLASGHADGTLYVGGRLLLRYALPPTALVLLQPYLIVGSCDGRVAVYEAQRGTLLRSIEPQLPPDTRDLISAAPSPSGQNIAFGVFNGCLVGEMKESGAVELSLLSIPNLYAARAVAWSADGTRLAVASQAGALIQLEAVLRRWVWRDAVEVQHVSARRLLLTRVARDAAPLTVLTKHAPDIFNVRFIGNDWYAVCRTNSTLILCDIARGLTSEIPWAGGGERVYAAVGGACLIHRAGELSVVEYGLDKVLHTVRTERVNPHVLSVRINEGGAHRKHLAYLLDRQTVAVLDLLTGVQVGQWWHEARVDWLELNESGQLLLLRDTRRRLALLRLPSGDKEIIASGVGFVQWIENSDAVVAQTPTHLLVWYSAWDPGSVEMCETGGGVALEADARRVLLDGAHAQYLQLDEHRLAFNNALRSGDLTGCATYLDSVGSSADVAPLWRQLAERALQNEDVQLAAKCYREVGDEARTFYLDKTVQLAAAEGDGDVTAGLHSPVMRARLSIFAGNLSAAEECYVKRAARADLAIDMYKQFNKWAEAIAVAERADRGSVAILKQQYMDYLIYTAAVLGSKYSPKVIMIN</sequence>
<name>A0A921YMY4_MANSE</name>
<evidence type="ECO:0000256" key="3">
    <source>
        <dbReference type="ARBA" id="ARBA00022737"/>
    </source>
</evidence>
<dbReference type="PANTHER" id="PTHR15722:SF2">
    <property type="entry name" value="INTRAFLAGELLAR TRANSPORT PROTEIN 172 HOMOLOG"/>
    <property type="match status" value="1"/>
</dbReference>
<accession>A0A921YMY4</accession>
<evidence type="ECO:0000313" key="6">
    <source>
        <dbReference type="EMBL" id="KAG6442224.1"/>
    </source>
</evidence>
<reference evidence="6" key="2">
    <citation type="submission" date="2020-12" db="EMBL/GenBank/DDBJ databases">
        <authorList>
            <person name="Kanost M."/>
        </authorList>
    </citation>
    <scope>NUCLEOTIDE SEQUENCE</scope>
</reference>
<keyword evidence="4" id="KW-0969">Cilium</keyword>
<dbReference type="GO" id="GO:0042073">
    <property type="term" value="P:intraciliary transport"/>
    <property type="evidence" value="ECO:0007669"/>
    <property type="project" value="TreeGrafter"/>
</dbReference>
<dbReference type="InterPro" id="IPR001680">
    <property type="entry name" value="WD40_rpt"/>
</dbReference>
<evidence type="ECO:0000256" key="5">
    <source>
        <dbReference type="ARBA" id="ARBA00023273"/>
    </source>
</evidence>
<dbReference type="GO" id="GO:0030992">
    <property type="term" value="C:intraciliary transport particle B"/>
    <property type="evidence" value="ECO:0007669"/>
    <property type="project" value="TreeGrafter"/>
</dbReference>
<organism evidence="6 7">
    <name type="scientific">Manduca sexta</name>
    <name type="common">Tobacco hawkmoth</name>
    <name type="synonym">Tobacco hornworm</name>
    <dbReference type="NCBI Taxonomy" id="7130"/>
    <lineage>
        <taxon>Eukaryota</taxon>
        <taxon>Metazoa</taxon>
        <taxon>Ecdysozoa</taxon>
        <taxon>Arthropoda</taxon>
        <taxon>Hexapoda</taxon>
        <taxon>Insecta</taxon>
        <taxon>Pterygota</taxon>
        <taxon>Neoptera</taxon>
        <taxon>Endopterygota</taxon>
        <taxon>Lepidoptera</taxon>
        <taxon>Glossata</taxon>
        <taxon>Ditrysia</taxon>
        <taxon>Bombycoidea</taxon>
        <taxon>Sphingidae</taxon>
        <taxon>Sphinginae</taxon>
        <taxon>Sphingini</taxon>
        <taxon>Manduca</taxon>
    </lineage>
</organism>